<comment type="caution">
    <text evidence="1">The sequence shown here is derived from an EMBL/GenBank/DDBJ whole genome shotgun (WGS) entry which is preliminary data.</text>
</comment>
<sequence>MKIVYYEKGDIPVIVGASNLNSSLTLDQIKSEGEKKSKELARLLGREIGFLMDMNGKLDSTLGE</sequence>
<evidence type="ECO:0000313" key="2">
    <source>
        <dbReference type="Proteomes" id="UP000310541"/>
    </source>
</evidence>
<evidence type="ECO:0000313" key="1">
    <source>
        <dbReference type="EMBL" id="TKD68726.1"/>
    </source>
</evidence>
<proteinExistence type="predicted"/>
<dbReference type="EMBL" id="SWFM01000005">
    <property type="protein sequence ID" value="TKD68726.1"/>
    <property type="molecule type" value="Genomic_DNA"/>
</dbReference>
<dbReference type="OrthoDB" id="2913032at2"/>
<accession>A0A4U1MET9</accession>
<organism evidence="1 2">
    <name type="scientific">Guptibacillus hwajinpoensis</name>
    <dbReference type="NCBI Taxonomy" id="208199"/>
    <lineage>
        <taxon>Bacteria</taxon>
        <taxon>Bacillati</taxon>
        <taxon>Bacillota</taxon>
        <taxon>Bacilli</taxon>
        <taxon>Bacillales</taxon>
        <taxon>Guptibacillaceae</taxon>
        <taxon>Guptibacillus</taxon>
    </lineage>
</organism>
<name>A0A4U1MET9_9BACL</name>
<reference evidence="1 2" key="1">
    <citation type="submission" date="2019-04" db="EMBL/GenBank/DDBJ databases">
        <title>Genome sequence of Bacillus hwajinpoensis strain Y2.</title>
        <authorList>
            <person name="Fair J.L."/>
            <person name="Maclea K.S."/>
        </authorList>
    </citation>
    <scope>NUCLEOTIDE SEQUENCE [LARGE SCALE GENOMIC DNA]</scope>
    <source>
        <strain evidence="1 2">Y2</strain>
    </source>
</reference>
<protein>
    <submittedName>
        <fullName evidence="1">Uncharacterized protein</fullName>
    </submittedName>
</protein>
<dbReference type="Proteomes" id="UP000310541">
    <property type="component" value="Unassembled WGS sequence"/>
</dbReference>
<gene>
    <name evidence="1" type="ORF">FBF83_16110</name>
</gene>
<dbReference type="RefSeq" id="WP_136948172.1">
    <property type="nucleotide sequence ID" value="NZ_SWFM01000005.1"/>
</dbReference>
<dbReference type="AlphaFoldDB" id="A0A4U1MET9"/>